<dbReference type="InterPro" id="IPR018060">
    <property type="entry name" value="HTH_AraC"/>
</dbReference>
<evidence type="ECO:0000256" key="1">
    <source>
        <dbReference type="ARBA" id="ARBA00023015"/>
    </source>
</evidence>
<keyword evidence="3" id="KW-0804">Transcription</keyword>
<dbReference type="EMBL" id="JAAZSR010000741">
    <property type="protein sequence ID" value="NKX52788.1"/>
    <property type="molecule type" value="Genomic_DNA"/>
</dbReference>
<feature type="non-terminal residue" evidence="5">
    <location>
        <position position="258"/>
    </location>
</feature>
<protein>
    <submittedName>
        <fullName evidence="5">AraC family transcriptional regulator</fullName>
    </submittedName>
</protein>
<keyword evidence="2" id="KW-0238">DNA-binding</keyword>
<comment type="caution">
    <text evidence="5">The sequence shown here is derived from an EMBL/GenBank/DDBJ whole genome shotgun (WGS) entry which is preliminary data.</text>
</comment>
<gene>
    <name evidence="5" type="ORF">HER39_19865</name>
</gene>
<accession>A0ABX1JUZ1</accession>
<keyword evidence="6" id="KW-1185">Reference proteome</keyword>
<evidence type="ECO:0000256" key="2">
    <source>
        <dbReference type="ARBA" id="ARBA00023125"/>
    </source>
</evidence>
<reference evidence="5 6" key="1">
    <citation type="submission" date="2020-04" db="EMBL/GenBank/DDBJ databases">
        <authorList>
            <person name="Liu S."/>
        </authorList>
    </citation>
    <scope>NUCLEOTIDE SEQUENCE [LARGE SCALE GENOMIC DNA]</scope>
    <source>
        <strain evidence="5 6">CGMCC 1.15091</strain>
    </source>
</reference>
<proteinExistence type="predicted"/>
<dbReference type="PROSITE" id="PS01124">
    <property type="entry name" value="HTH_ARAC_FAMILY_2"/>
    <property type="match status" value="1"/>
</dbReference>
<dbReference type="PANTHER" id="PTHR46796:SF12">
    <property type="entry name" value="HTH-TYPE DNA-BINDING TRANSCRIPTIONAL ACTIVATOR EUTR"/>
    <property type="match status" value="1"/>
</dbReference>
<keyword evidence="1" id="KW-0805">Transcription regulation</keyword>
<dbReference type="InterPro" id="IPR035418">
    <property type="entry name" value="AraC-bd_2"/>
</dbReference>
<evidence type="ECO:0000313" key="6">
    <source>
        <dbReference type="Proteomes" id="UP000523795"/>
    </source>
</evidence>
<evidence type="ECO:0000313" key="5">
    <source>
        <dbReference type="EMBL" id="NKX52788.1"/>
    </source>
</evidence>
<dbReference type="InterPro" id="IPR009057">
    <property type="entry name" value="Homeodomain-like_sf"/>
</dbReference>
<dbReference type="Pfam" id="PF12833">
    <property type="entry name" value="HTH_18"/>
    <property type="match status" value="1"/>
</dbReference>
<dbReference type="SMART" id="SM00342">
    <property type="entry name" value="HTH_ARAC"/>
    <property type="match status" value="1"/>
</dbReference>
<dbReference type="Proteomes" id="UP000523795">
    <property type="component" value="Unassembled WGS sequence"/>
</dbReference>
<dbReference type="SUPFAM" id="SSF46689">
    <property type="entry name" value="Homeodomain-like"/>
    <property type="match status" value="1"/>
</dbReference>
<feature type="non-terminal residue" evidence="5">
    <location>
        <position position="1"/>
    </location>
</feature>
<dbReference type="InterPro" id="IPR050204">
    <property type="entry name" value="AraC_XylS_family_regulators"/>
</dbReference>
<feature type="domain" description="HTH araC/xylS-type" evidence="4">
    <location>
        <begin position="169"/>
        <end position="258"/>
    </location>
</feature>
<evidence type="ECO:0000259" key="4">
    <source>
        <dbReference type="PROSITE" id="PS01124"/>
    </source>
</evidence>
<dbReference type="PANTHER" id="PTHR46796">
    <property type="entry name" value="HTH-TYPE TRANSCRIPTIONAL ACTIVATOR RHAS-RELATED"/>
    <property type="match status" value="1"/>
</dbReference>
<organism evidence="5 6">
    <name type="scientific">Arthrobacter deserti</name>
    <dbReference type="NCBI Taxonomy" id="1742687"/>
    <lineage>
        <taxon>Bacteria</taxon>
        <taxon>Bacillati</taxon>
        <taxon>Actinomycetota</taxon>
        <taxon>Actinomycetes</taxon>
        <taxon>Micrococcales</taxon>
        <taxon>Micrococcaceae</taxon>
        <taxon>Arthrobacter</taxon>
    </lineage>
</organism>
<sequence length="258" mass="27992">VGILEYSSPVRIKTGPLQDAYQVNMPLHGRPRLSYGKQAVLVSPRLAAVHGLDKETALEGWQEPSRMLGLKIPRRLVDQELASLLDREPEKPVEFTGTLDFTGRPGREWRQAVELLASGLAGSDTLLANPLIAGPAVQSGVRGLLLAAPNNYTAELTGETAAVDSAAVRRAVDFIEARAHLPVTLEEIAARACVSPRSLQLGFRAHLNATPMEVLRAVRMRKAREELLSAAPQVRVGEVAARWGFAHAGRFAIQYAKT</sequence>
<name>A0ABX1JUZ1_9MICC</name>
<dbReference type="Pfam" id="PF14525">
    <property type="entry name" value="AraC_binding_2"/>
    <property type="match status" value="1"/>
</dbReference>
<evidence type="ECO:0000256" key="3">
    <source>
        <dbReference type="ARBA" id="ARBA00023163"/>
    </source>
</evidence>
<dbReference type="Gene3D" id="1.10.10.60">
    <property type="entry name" value="Homeodomain-like"/>
    <property type="match status" value="1"/>
</dbReference>